<sequence>MLPKLATPKYDMIVPSTGKAITYRPYVVKEEKILLIALETQDEDAIEKAVLNIINECVETPINVNDLTTFDVEFMFITLRSKSVGEGIKLTPKCDGDECEEINEVVINLEKVTVENLKDAPDKHIKLTDDISIDLRWTTMKDRVENLKKDTETETIINMIVTSLETIYSGEDTYA</sequence>
<dbReference type="EMBL" id="UINC01180434">
    <property type="protein sequence ID" value="SVD89623.1"/>
    <property type="molecule type" value="Genomic_DNA"/>
</dbReference>
<dbReference type="Pfam" id="PF12322">
    <property type="entry name" value="T4_baseplate"/>
    <property type="match status" value="1"/>
</dbReference>
<dbReference type="AlphaFoldDB" id="A0A382Z2E8"/>
<gene>
    <name evidence="1" type="ORF">METZ01_LOCUS442477</name>
</gene>
<organism evidence="1">
    <name type="scientific">marine metagenome</name>
    <dbReference type="NCBI Taxonomy" id="408172"/>
    <lineage>
        <taxon>unclassified sequences</taxon>
        <taxon>metagenomes</taxon>
        <taxon>ecological metagenomes</taxon>
    </lineage>
</organism>
<dbReference type="InterPro" id="IPR024364">
    <property type="entry name" value="Baseplate_phage_T4-like"/>
</dbReference>
<feature type="non-terminal residue" evidence="1">
    <location>
        <position position="175"/>
    </location>
</feature>
<reference evidence="1" key="1">
    <citation type="submission" date="2018-05" db="EMBL/GenBank/DDBJ databases">
        <authorList>
            <person name="Lanie J.A."/>
            <person name="Ng W.-L."/>
            <person name="Kazmierczak K.M."/>
            <person name="Andrzejewski T.M."/>
            <person name="Davidsen T.M."/>
            <person name="Wayne K.J."/>
            <person name="Tettelin H."/>
            <person name="Glass J.I."/>
            <person name="Rusch D."/>
            <person name="Podicherti R."/>
            <person name="Tsui H.-C.T."/>
            <person name="Winkler M.E."/>
        </authorList>
    </citation>
    <scope>NUCLEOTIDE SEQUENCE</scope>
</reference>
<name>A0A382Z2E8_9ZZZZ</name>
<proteinExistence type="predicted"/>
<evidence type="ECO:0000313" key="1">
    <source>
        <dbReference type="EMBL" id="SVD89623.1"/>
    </source>
</evidence>
<accession>A0A382Z2E8</accession>
<protein>
    <submittedName>
        <fullName evidence="1">Uncharacterized protein</fullName>
    </submittedName>
</protein>